<evidence type="ECO:0000313" key="3">
    <source>
        <dbReference type="EMBL" id="KAK2197518.1"/>
    </source>
</evidence>
<sequence>MWHIESAIVVLHSLVIYSHSQGFHKMSIKTSAKQRLLWAIRQVVSRFGRLVMICDAYSLRVLSSCCSVSDVLDEGVDLVEMLSRKRQPLKSKIALYFLSDEKSSIDCFLHDFIPGKEMYKSAFLMFNYHLPDDVPLRQIADNVDIAKVLGCVELFLNFVACESHLFHGCDFNLFDIYPTCEATVAKRIVSRVASAVSTLGMNPEIRYQSCSHQVPAMVATGLFNLLKQTSPLSTEKPRDIVVILCRCLDPNVLFIHEYTYQAFVYDVLHIPCATDPRLGIEEDDIWEYKLVSSTGKQEKRKALLNTEADMLWNDYRYLHIQQVNAQVIKDVNELSTKLGSKKSKGSQGHDVAETFQLVRGFPMLQLKLEKCWAHVNISERCFEMVESLKLLTIGAMEQALATNFEKQGKHAHHSKISQQLTTLVGDSTIPEEQRLRLVLLFLHVYRNVGLEERMTLIEAANLNKYSRSTIQDILQLSLNAGIPIGASKKEASPKTAHRLDIKCDAASHYKKHYGESEYDLSQFYPEIAHLVQRIEHDKLPEEDFPKVETAKSPTSGGGRFVEEIEAWDLGIEDTRSESRPKLLLYILGGVGFAEMRQVATLVESSAYQIYLGGDTIHVPSNLISRCKQKMQDTL</sequence>
<dbReference type="InterPro" id="IPR001619">
    <property type="entry name" value="Sec1-like"/>
</dbReference>
<dbReference type="Gene3D" id="1.25.40.60">
    <property type="match status" value="1"/>
</dbReference>
<dbReference type="InterPro" id="IPR043154">
    <property type="entry name" value="Sec-1-like_dom1"/>
</dbReference>
<protein>
    <submittedName>
        <fullName evidence="3">Bifunctional Sec1-like protein/Sec1-like</fullName>
    </submittedName>
</protein>
<keyword evidence="2" id="KW-0732">Signal</keyword>
<name>A0AAD9PND4_9APIC</name>
<evidence type="ECO:0000313" key="4">
    <source>
        <dbReference type="Proteomes" id="UP001214638"/>
    </source>
</evidence>
<dbReference type="Proteomes" id="UP001214638">
    <property type="component" value="Unassembled WGS sequence"/>
</dbReference>
<dbReference type="PANTHER" id="PTHR11679">
    <property type="entry name" value="VESICLE PROTEIN SORTING-ASSOCIATED"/>
    <property type="match status" value="1"/>
</dbReference>
<dbReference type="GO" id="GO:0016192">
    <property type="term" value="P:vesicle-mediated transport"/>
    <property type="evidence" value="ECO:0007669"/>
    <property type="project" value="InterPro"/>
</dbReference>
<comment type="caution">
    <text evidence="3">The sequence shown here is derived from an EMBL/GenBank/DDBJ whole genome shotgun (WGS) entry which is preliminary data.</text>
</comment>
<reference evidence="3" key="1">
    <citation type="journal article" date="2023" name="Nat. Microbiol.">
        <title>Babesia duncani multi-omics identifies virulence factors and drug targets.</title>
        <authorList>
            <person name="Singh P."/>
            <person name="Lonardi S."/>
            <person name="Liang Q."/>
            <person name="Vydyam P."/>
            <person name="Khabirova E."/>
            <person name="Fang T."/>
            <person name="Gihaz S."/>
            <person name="Thekkiniath J."/>
            <person name="Munshi M."/>
            <person name="Abel S."/>
            <person name="Ciampossin L."/>
            <person name="Batugedara G."/>
            <person name="Gupta M."/>
            <person name="Lu X.M."/>
            <person name="Lenz T."/>
            <person name="Chakravarty S."/>
            <person name="Cornillot E."/>
            <person name="Hu Y."/>
            <person name="Ma W."/>
            <person name="Gonzalez L.M."/>
            <person name="Sanchez S."/>
            <person name="Estrada K."/>
            <person name="Sanchez-Flores A."/>
            <person name="Montero E."/>
            <person name="Harb O.S."/>
            <person name="Le Roch K.G."/>
            <person name="Mamoun C.B."/>
        </authorList>
    </citation>
    <scope>NUCLEOTIDE SEQUENCE</scope>
    <source>
        <strain evidence="3">WA1</strain>
    </source>
</reference>
<dbReference type="GeneID" id="94334818"/>
<proteinExistence type="inferred from homology"/>
<dbReference type="InterPro" id="IPR027482">
    <property type="entry name" value="Sec1-like_dom2"/>
</dbReference>
<accession>A0AAD9PND4</accession>
<dbReference type="KEGG" id="bdw:94334818"/>
<feature type="signal peptide" evidence="2">
    <location>
        <begin position="1"/>
        <end position="20"/>
    </location>
</feature>
<evidence type="ECO:0000256" key="1">
    <source>
        <dbReference type="ARBA" id="ARBA00009884"/>
    </source>
</evidence>
<dbReference type="Pfam" id="PF00995">
    <property type="entry name" value="Sec1"/>
    <property type="match status" value="1"/>
</dbReference>
<evidence type="ECO:0000256" key="2">
    <source>
        <dbReference type="SAM" id="SignalP"/>
    </source>
</evidence>
<comment type="similarity">
    <text evidence="1">Belongs to the STXBP/unc-18/SEC1 family.</text>
</comment>
<gene>
    <name evidence="3" type="ORF">BdWA1_000520</name>
</gene>
<keyword evidence="4" id="KW-1185">Reference proteome</keyword>
<dbReference type="Gene3D" id="3.90.830.10">
    <property type="entry name" value="Syntaxin Binding Protein 1, Chain A, domain 2"/>
    <property type="match status" value="1"/>
</dbReference>
<dbReference type="InterPro" id="IPR043127">
    <property type="entry name" value="Sec-1-like_dom3a"/>
</dbReference>
<dbReference type="AlphaFoldDB" id="A0AAD9PND4"/>
<dbReference type="InterPro" id="IPR036045">
    <property type="entry name" value="Sec1-like_sf"/>
</dbReference>
<dbReference type="PIRSF" id="PIRSF005715">
    <property type="entry name" value="VPS45_Sec1"/>
    <property type="match status" value="1"/>
</dbReference>
<organism evidence="3 4">
    <name type="scientific">Babesia duncani</name>
    <dbReference type="NCBI Taxonomy" id="323732"/>
    <lineage>
        <taxon>Eukaryota</taxon>
        <taxon>Sar</taxon>
        <taxon>Alveolata</taxon>
        <taxon>Apicomplexa</taxon>
        <taxon>Aconoidasida</taxon>
        <taxon>Piroplasmida</taxon>
        <taxon>Babesiidae</taxon>
        <taxon>Babesia</taxon>
    </lineage>
</organism>
<dbReference type="RefSeq" id="XP_067804360.1">
    <property type="nucleotide sequence ID" value="XM_067945569.1"/>
</dbReference>
<dbReference type="SUPFAM" id="SSF56815">
    <property type="entry name" value="Sec1/munc18-like (SM) proteins"/>
    <property type="match status" value="1"/>
</dbReference>
<dbReference type="Gene3D" id="3.40.50.1910">
    <property type="match status" value="1"/>
</dbReference>
<dbReference type="Gene3D" id="3.40.50.2060">
    <property type="match status" value="1"/>
</dbReference>
<dbReference type="EMBL" id="JALLKP010000001">
    <property type="protein sequence ID" value="KAK2197518.1"/>
    <property type="molecule type" value="Genomic_DNA"/>
</dbReference>
<feature type="chain" id="PRO_5041920187" evidence="2">
    <location>
        <begin position="21"/>
        <end position="634"/>
    </location>
</feature>